<feature type="domain" description="PNPLA" evidence="7">
    <location>
        <begin position="20"/>
        <end position="105"/>
    </location>
</feature>
<evidence type="ECO:0000256" key="3">
    <source>
        <dbReference type="ARBA" id="ARBA00023098"/>
    </source>
</evidence>
<dbReference type="EC" id="3.1.1.-" evidence="6"/>
<keyword evidence="3 6" id="KW-0443">Lipid metabolism</keyword>
<dbReference type="PROSITE" id="PS51635">
    <property type="entry name" value="PNPLA"/>
    <property type="match status" value="1"/>
</dbReference>
<dbReference type="GO" id="GO:0006952">
    <property type="term" value="P:defense response"/>
    <property type="evidence" value="ECO:0007669"/>
    <property type="project" value="UniProtKB-KW"/>
</dbReference>
<dbReference type="GO" id="GO:0047372">
    <property type="term" value="F:monoacylglycerol lipase activity"/>
    <property type="evidence" value="ECO:0007669"/>
    <property type="project" value="TreeGrafter"/>
</dbReference>
<dbReference type="InterPro" id="IPR002641">
    <property type="entry name" value="PNPLA_dom"/>
</dbReference>
<dbReference type="GO" id="GO:0004620">
    <property type="term" value="F:phospholipase activity"/>
    <property type="evidence" value="ECO:0007669"/>
    <property type="project" value="TreeGrafter"/>
</dbReference>
<protein>
    <recommendedName>
        <fullName evidence="6">Patatin</fullName>
        <ecNumber evidence="6">3.1.1.-</ecNumber>
    </recommendedName>
</protein>
<dbReference type="EMBL" id="BQKI01000009">
    <property type="protein sequence ID" value="GJN02566.1"/>
    <property type="molecule type" value="Genomic_DNA"/>
</dbReference>
<organism evidence="8 9">
    <name type="scientific">Eleusine coracana subsp. coracana</name>
    <dbReference type="NCBI Taxonomy" id="191504"/>
    <lineage>
        <taxon>Eukaryota</taxon>
        <taxon>Viridiplantae</taxon>
        <taxon>Streptophyta</taxon>
        <taxon>Embryophyta</taxon>
        <taxon>Tracheophyta</taxon>
        <taxon>Spermatophyta</taxon>
        <taxon>Magnoliopsida</taxon>
        <taxon>Liliopsida</taxon>
        <taxon>Poales</taxon>
        <taxon>Poaceae</taxon>
        <taxon>PACMAD clade</taxon>
        <taxon>Chloridoideae</taxon>
        <taxon>Cynodonteae</taxon>
        <taxon>Eleusininae</taxon>
        <taxon>Eleusine</taxon>
    </lineage>
</organism>
<evidence type="ECO:0000256" key="4">
    <source>
        <dbReference type="ARBA" id="ARBA00025642"/>
    </source>
</evidence>
<proteinExistence type="inferred from homology"/>
<evidence type="ECO:0000313" key="9">
    <source>
        <dbReference type="Proteomes" id="UP001054889"/>
    </source>
</evidence>
<keyword evidence="9" id="KW-1185">Reference proteome</keyword>
<comment type="function">
    <text evidence="4">Possesses non-specific lipolytic acyl hydrolase (LAH) activity. Hydrolyzes phospholipids as well as galactolipids. May play a role in disease resistance.</text>
</comment>
<dbReference type="PANTHER" id="PTHR32176">
    <property type="entry name" value="XYLOSE ISOMERASE"/>
    <property type="match status" value="1"/>
</dbReference>
<keyword evidence="6" id="KW-0442">Lipid degradation</keyword>
<name>A0AAV5CWQ4_ELECO</name>
<keyword evidence="2" id="KW-0611">Plant defense</keyword>
<feature type="short sequence motif" description="GXGXXG" evidence="5">
    <location>
        <begin position="24"/>
        <end position="29"/>
    </location>
</feature>
<dbReference type="Pfam" id="PF01734">
    <property type="entry name" value="Patatin"/>
    <property type="match status" value="1"/>
</dbReference>
<dbReference type="InterPro" id="IPR016035">
    <property type="entry name" value="Acyl_Trfase/lysoPLipase"/>
</dbReference>
<dbReference type="SUPFAM" id="SSF52151">
    <property type="entry name" value="FabD/lysophospholipase-like"/>
    <property type="match status" value="1"/>
</dbReference>
<evidence type="ECO:0000256" key="2">
    <source>
        <dbReference type="ARBA" id="ARBA00022821"/>
    </source>
</evidence>
<reference evidence="8" key="2">
    <citation type="submission" date="2021-12" db="EMBL/GenBank/DDBJ databases">
        <title>Resequencing data analysis of finger millet.</title>
        <authorList>
            <person name="Hatakeyama M."/>
            <person name="Aluri S."/>
            <person name="Balachadran M.T."/>
            <person name="Sivarajan S.R."/>
            <person name="Poveda L."/>
            <person name="Shimizu-Inatsugi R."/>
            <person name="Schlapbach R."/>
            <person name="Sreeman S.M."/>
            <person name="Shimizu K.K."/>
        </authorList>
    </citation>
    <scope>NUCLEOTIDE SEQUENCE</scope>
</reference>
<evidence type="ECO:0000256" key="1">
    <source>
        <dbReference type="ARBA" id="ARBA00010240"/>
    </source>
</evidence>
<comment type="caution">
    <text evidence="5">Lacks conserved residue(s) required for the propagation of feature annotation.</text>
</comment>
<comment type="function">
    <text evidence="6">Lipolytic acyl hydrolase (LAH).</text>
</comment>
<comment type="domain">
    <text evidence="6">The nitrogen atoms of the two glycine residues in the GGXR motif define the oxyanion hole, and stabilize the oxyanion that forms during the nucleophilic attack by the catalytic serine during substrate cleavage.</text>
</comment>
<reference evidence="8" key="1">
    <citation type="journal article" date="2018" name="DNA Res.">
        <title>Multiple hybrid de novo genome assembly of finger millet, an orphan allotetraploid crop.</title>
        <authorList>
            <person name="Hatakeyama M."/>
            <person name="Aluri S."/>
            <person name="Balachadran M.T."/>
            <person name="Sivarajan S.R."/>
            <person name="Patrignani A."/>
            <person name="Gruter S."/>
            <person name="Poveda L."/>
            <person name="Shimizu-Inatsugi R."/>
            <person name="Baeten J."/>
            <person name="Francoijs K.J."/>
            <person name="Nataraja K.N."/>
            <person name="Reddy Y.A.N."/>
            <person name="Phadnis S."/>
            <person name="Ravikumar R.L."/>
            <person name="Schlapbach R."/>
            <person name="Sreeman S.M."/>
            <person name="Shimizu K.K."/>
        </authorList>
    </citation>
    <scope>NUCLEOTIDE SEQUENCE</scope>
</reference>
<evidence type="ECO:0000313" key="8">
    <source>
        <dbReference type="EMBL" id="GJN02566.1"/>
    </source>
</evidence>
<comment type="caution">
    <text evidence="8">The sequence shown here is derived from an EMBL/GenBank/DDBJ whole genome shotgun (WGS) entry which is preliminary data.</text>
</comment>
<dbReference type="AlphaFoldDB" id="A0AAV5CWQ4"/>
<feature type="short sequence motif" description="GXSXG" evidence="5">
    <location>
        <begin position="62"/>
        <end position="66"/>
    </location>
</feature>
<comment type="similarity">
    <text evidence="1 6">Belongs to the patatin family.</text>
</comment>
<accession>A0AAV5CWQ4</accession>
<evidence type="ECO:0000259" key="7">
    <source>
        <dbReference type="PROSITE" id="PS51635"/>
    </source>
</evidence>
<evidence type="ECO:0000256" key="5">
    <source>
        <dbReference type="PROSITE-ProRule" id="PRU01161"/>
    </source>
</evidence>
<sequence length="105" mass="11057">MDCHGGAALPPSQGKLITVLSIDGGGIRGLIPATILACLEAKLQELDGPDARIADYFDVIAGTSTGALITAMLAAPDENKRPLFQAKDLTTFYLDNGAEIFPQRK</sequence>
<dbReference type="Proteomes" id="UP001054889">
    <property type="component" value="Unassembled WGS sequence"/>
</dbReference>
<evidence type="ECO:0000256" key="6">
    <source>
        <dbReference type="RuleBase" id="RU361262"/>
    </source>
</evidence>
<dbReference type="PANTHER" id="PTHR32176:SF27">
    <property type="entry name" value="PATATIN"/>
    <property type="match status" value="1"/>
</dbReference>
<gene>
    <name evidence="8" type="primary">ga19928</name>
    <name evidence="8" type="ORF">PR202_ga19928</name>
</gene>
<dbReference type="GO" id="GO:0016042">
    <property type="term" value="P:lipid catabolic process"/>
    <property type="evidence" value="ECO:0007669"/>
    <property type="project" value="UniProtKB-KW"/>
</dbReference>
<keyword evidence="6" id="KW-0378">Hydrolase</keyword>
<dbReference type="Gene3D" id="3.40.1090.10">
    <property type="entry name" value="Cytosolic phospholipase A2 catalytic domain"/>
    <property type="match status" value="1"/>
</dbReference>